<comment type="caution">
    <text evidence="1">The sequence shown here is derived from an EMBL/GenBank/DDBJ whole genome shotgun (WGS) entry which is preliminary data.</text>
</comment>
<gene>
    <name evidence="1" type="ORF">RWE15_08200</name>
</gene>
<proteinExistence type="predicted"/>
<name>A0ABU5C530_9BACI</name>
<keyword evidence="2" id="KW-1185">Reference proteome</keyword>
<protein>
    <submittedName>
        <fullName evidence="1">DUF5392 family protein</fullName>
    </submittedName>
</protein>
<dbReference type="Proteomes" id="UP001281447">
    <property type="component" value="Unassembled WGS sequence"/>
</dbReference>
<dbReference type="EMBL" id="JAWDIP010000003">
    <property type="protein sequence ID" value="MDY0394433.1"/>
    <property type="molecule type" value="Genomic_DNA"/>
</dbReference>
<dbReference type="Pfam" id="PF17370">
    <property type="entry name" value="DUF5392"/>
    <property type="match status" value="1"/>
</dbReference>
<evidence type="ECO:0000313" key="2">
    <source>
        <dbReference type="Proteomes" id="UP001281447"/>
    </source>
</evidence>
<organism evidence="1 2">
    <name type="scientific">Tigheibacillus halophilus</name>
    <dbReference type="NCBI Taxonomy" id="361280"/>
    <lineage>
        <taxon>Bacteria</taxon>
        <taxon>Bacillati</taxon>
        <taxon>Bacillota</taxon>
        <taxon>Bacilli</taxon>
        <taxon>Bacillales</taxon>
        <taxon>Bacillaceae</taxon>
        <taxon>Tigheibacillus</taxon>
    </lineage>
</organism>
<dbReference type="InterPro" id="IPR020205">
    <property type="entry name" value="Uncharacterised_YwnF_TM"/>
</dbReference>
<accession>A0ABU5C530</accession>
<reference evidence="1 2" key="1">
    <citation type="submission" date="2023-10" db="EMBL/GenBank/DDBJ databases">
        <title>Virgibacillus halophilus 5B73C genome.</title>
        <authorList>
            <person name="Miliotis G."/>
            <person name="Sengupta P."/>
            <person name="Hameed A."/>
            <person name="Chuvochina M."/>
            <person name="Mcdonagh F."/>
            <person name="Simpson A.C."/>
            <person name="Singh N.K."/>
            <person name="Rekha P.D."/>
            <person name="Raman K."/>
            <person name="Hugenholtz P."/>
            <person name="Venkateswaran K."/>
        </authorList>
    </citation>
    <scope>NUCLEOTIDE SEQUENCE [LARGE SCALE GENOMIC DNA]</scope>
    <source>
        <strain evidence="1 2">5B73C</strain>
    </source>
</reference>
<evidence type="ECO:0000313" key="1">
    <source>
        <dbReference type="EMBL" id="MDY0394433.1"/>
    </source>
</evidence>
<sequence length="46" mass="5187">MNVFMTEMPAFIKKEMEQLQKMIAPLDEKGIQVCIMVLAADRGLAC</sequence>